<feature type="coiled-coil region" evidence="1">
    <location>
        <begin position="5"/>
        <end position="57"/>
    </location>
</feature>
<dbReference type="SUPFAM" id="SSF140500">
    <property type="entry name" value="BAS1536-like"/>
    <property type="match status" value="1"/>
</dbReference>
<dbReference type="EMBL" id="SKFG01000020">
    <property type="protein sequence ID" value="TCZ75393.1"/>
    <property type="molecule type" value="Genomic_DNA"/>
</dbReference>
<dbReference type="Pfam" id="PF09388">
    <property type="entry name" value="SpoOE-like"/>
    <property type="match status" value="1"/>
</dbReference>
<dbReference type="Proteomes" id="UP000295418">
    <property type="component" value="Unassembled WGS sequence"/>
</dbReference>
<dbReference type="GO" id="GO:0043937">
    <property type="term" value="P:regulation of sporulation"/>
    <property type="evidence" value="ECO:0007669"/>
    <property type="project" value="InterPro"/>
</dbReference>
<gene>
    <name evidence="2" type="ORF">E0485_17470</name>
</gene>
<reference evidence="2 3" key="1">
    <citation type="submission" date="2019-03" db="EMBL/GenBank/DDBJ databases">
        <authorList>
            <person name="Kim M.K.M."/>
        </authorList>
    </citation>
    <scope>NUCLEOTIDE SEQUENCE [LARGE SCALE GENOMIC DNA]</scope>
    <source>
        <strain evidence="2 3">18JY21-1</strain>
    </source>
</reference>
<comment type="caution">
    <text evidence="2">The sequence shown here is derived from an EMBL/GenBank/DDBJ whole genome shotgun (WGS) entry which is preliminary data.</text>
</comment>
<protein>
    <submittedName>
        <fullName evidence="2">Aspartyl-phosphate phosphatase Spo0E family protein</fullName>
    </submittedName>
</protein>
<dbReference type="InterPro" id="IPR037208">
    <property type="entry name" value="Spo0E-like_sf"/>
</dbReference>
<evidence type="ECO:0000313" key="2">
    <source>
        <dbReference type="EMBL" id="TCZ75393.1"/>
    </source>
</evidence>
<accession>A0A4R4E8T8</accession>
<evidence type="ECO:0000256" key="1">
    <source>
        <dbReference type="SAM" id="Coils"/>
    </source>
</evidence>
<dbReference type="InterPro" id="IPR018540">
    <property type="entry name" value="Spo0E-like"/>
</dbReference>
<dbReference type="GO" id="GO:0046983">
    <property type="term" value="F:protein dimerization activity"/>
    <property type="evidence" value="ECO:0007669"/>
    <property type="project" value="InterPro"/>
</dbReference>
<keyword evidence="1" id="KW-0175">Coiled coil</keyword>
<name>A0A4R4E8T8_9BACL</name>
<keyword evidence="3" id="KW-1185">Reference proteome</keyword>
<sequence length="58" mass="6690">MTSKLNKITGQIEVLRKELNEIVQNKELTDSEVIAASEKLDEALNEYDRLLKKQSRQS</sequence>
<dbReference type="RefSeq" id="WP_132419358.1">
    <property type="nucleotide sequence ID" value="NZ_SKFG01000020.1"/>
</dbReference>
<dbReference type="AlphaFoldDB" id="A0A4R4E8T8"/>
<dbReference type="Gene3D" id="4.10.280.10">
    <property type="entry name" value="Helix-loop-helix DNA-binding domain"/>
    <property type="match status" value="1"/>
</dbReference>
<dbReference type="OrthoDB" id="2972613at2"/>
<organism evidence="2 3">
    <name type="scientific">Paenibacillus albiflavus</name>
    <dbReference type="NCBI Taxonomy" id="2545760"/>
    <lineage>
        <taxon>Bacteria</taxon>
        <taxon>Bacillati</taxon>
        <taxon>Bacillota</taxon>
        <taxon>Bacilli</taxon>
        <taxon>Bacillales</taxon>
        <taxon>Paenibacillaceae</taxon>
        <taxon>Paenibacillus</taxon>
    </lineage>
</organism>
<proteinExistence type="predicted"/>
<dbReference type="InterPro" id="IPR036638">
    <property type="entry name" value="HLH_DNA-bd_sf"/>
</dbReference>
<evidence type="ECO:0000313" key="3">
    <source>
        <dbReference type="Proteomes" id="UP000295418"/>
    </source>
</evidence>